<evidence type="ECO:0000313" key="1">
    <source>
        <dbReference type="EMBL" id="VAX03817.1"/>
    </source>
</evidence>
<reference evidence="1" key="1">
    <citation type="submission" date="2018-06" db="EMBL/GenBank/DDBJ databases">
        <authorList>
            <person name="Zhirakovskaya E."/>
        </authorList>
    </citation>
    <scope>NUCLEOTIDE SEQUENCE</scope>
</reference>
<proteinExistence type="predicted"/>
<accession>A0A3B1BFQ4</accession>
<protein>
    <submittedName>
        <fullName evidence="1">Uncharacterized protein</fullName>
    </submittedName>
</protein>
<organism evidence="1">
    <name type="scientific">hydrothermal vent metagenome</name>
    <dbReference type="NCBI Taxonomy" id="652676"/>
    <lineage>
        <taxon>unclassified sequences</taxon>
        <taxon>metagenomes</taxon>
        <taxon>ecological metagenomes</taxon>
    </lineage>
</organism>
<gene>
    <name evidence="1" type="ORF">MNBD_GAMMA20-287</name>
</gene>
<sequence>MHSLNSSEFCLDYGVHFNGSQATEGYFQQKAISPDGRYVVFAALGLPPGGVYNNVYLRDRVTNTTELVSIANDGTPRNINQPIGPVGVSADGRYVTFTARWQDGRASAMDVYVRDRATNTTELISSPGEVNKSSRHPSISDNGRYVAFSSNTTNMVSGDTNGFSDIFVRDRVAGTTERVSIASDGTEASGDSDYNGSFETSISGDGRYVAFVSKANNLVPNDTNGVADLFLHDRTTGMTKRVNVANDGSQDSSADTGFYGIKLSGDGRYLVFQSGGQLSSEDTNDFLDIYVYDQVHDSVELISKAYDGSPANSISIYSSISSNGRYVSFISTASNIVEGGIPQSIGTFIYDRVAQVTEMVDVPNDGVSVANHIGFGHTGLSGDGRHVLFSSAASNLVTGVPDTNNSWDVFVSDRLGGICP</sequence>
<dbReference type="InterPro" id="IPR011659">
    <property type="entry name" value="WD40"/>
</dbReference>
<dbReference type="Gene3D" id="2.120.10.30">
    <property type="entry name" value="TolB, C-terminal domain"/>
    <property type="match status" value="1"/>
</dbReference>
<dbReference type="SUPFAM" id="SSF82171">
    <property type="entry name" value="DPP6 N-terminal domain-like"/>
    <property type="match status" value="1"/>
</dbReference>
<dbReference type="Pfam" id="PF07676">
    <property type="entry name" value="PD40"/>
    <property type="match status" value="1"/>
</dbReference>
<dbReference type="InterPro" id="IPR011042">
    <property type="entry name" value="6-blade_b-propeller_TolB-like"/>
</dbReference>
<dbReference type="AlphaFoldDB" id="A0A3B1BFQ4"/>
<dbReference type="EMBL" id="UOFU01000350">
    <property type="protein sequence ID" value="VAX03817.1"/>
    <property type="molecule type" value="Genomic_DNA"/>
</dbReference>
<name>A0A3B1BFQ4_9ZZZZ</name>